<evidence type="ECO:0000256" key="2">
    <source>
        <dbReference type="ARBA" id="ARBA00021549"/>
    </source>
</evidence>
<keyword evidence="8 11" id="KW-0472">Membrane</keyword>
<sequence length="165" mass="16782">MDKPRLKPRPPRAALPPSAGGFTITELIVTVVMIGILAAVVLPRWGGETGFEERGFRDETAAALRYAQKAAVASRRRVCVNFAVDGRSLSAAMDSAFGAADCSVTLIGPSGGALAVTAAGSASYSPVPTVLTFDPLGRPGAGATITVGGLTGLLIVVEATTGYVH</sequence>
<evidence type="ECO:0000256" key="4">
    <source>
        <dbReference type="ARBA" id="ARBA00022481"/>
    </source>
</evidence>
<dbReference type="Gene3D" id="3.30.700.10">
    <property type="entry name" value="Glycoprotein, Type 4 Pilin"/>
    <property type="match status" value="1"/>
</dbReference>
<dbReference type="AlphaFoldDB" id="A0A9D7K3G6"/>
<keyword evidence="6 11" id="KW-0812">Transmembrane</keyword>
<feature type="domain" description="General secretion pathway GspH" evidence="12">
    <location>
        <begin position="59"/>
        <end position="148"/>
    </location>
</feature>
<evidence type="ECO:0000256" key="6">
    <source>
        <dbReference type="ARBA" id="ARBA00022692"/>
    </source>
</evidence>
<keyword evidence="3" id="KW-1003">Cell membrane</keyword>
<dbReference type="SUPFAM" id="SSF54523">
    <property type="entry name" value="Pili subunits"/>
    <property type="match status" value="1"/>
</dbReference>
<evidence type="ECO:0000256" key="11">
    <source>
        <dbReference type="SAM" id="Phobius"/>
    </source>
</evidence>
<evidence type="ECO:0000256" key="10">
    <source>
        <dbReference type="ARBA" id="ARBA00030775"/>
    </source>
</evidence>
<evidence type="ECO:0000256" key="1">
    <source>
        <dbReference type="ARBA" id="ARBA00004377"/>
    </source>
</evidence>
<dbReference type="Proteomes" id="UP000886689">
    <property type="component" value="Unassembled WGS sequence"/>
</dbReference>
<evidence type="ECO:0000256" key="8">
    <source>
        <dbReference type="ARBA" id="ARBA00023136"/>
    </source>
</evidence>
<feature type="transmembrane region" description="Helical" evidence="11">
    <location>
        <begin position="20"/>
        <end position="42"/>
    </location>
</feature>
<evidence type="ECO:0000256" key="5">
    <source>
        <dbReference type="ARBA" id="ARBA00022519"/>
    </source>
</evidence>
<dbReference type="GO" id="GO:0015627">
    <property type="term" value="C:type II protein secretion system complex"/>
    <property type="evidence" value="ECO:0007669"/>
    <property type="project" value="InterPro"/>
</dbReference>
<comment type="subcellular location">
    <subcellularLocation>
        <location evidence="1">Cell inner membrane</location>
        <topology evidence="1">Single-pass membrane protein</topology>
    </subcellularLocation>
</comment>
<gene>
    <name evidence="13" type="ORF">IPL58_07305</name>
</gene>
<proteinExistence type="inferred from homology"/>
<dbReference type="GO" id="GO:0005886">
    <property type="term" value="C:plasma membrane"/>
    <property type="evidence" value="ECO:0007669"/>
    <property type="project" value="UniProtKB-SubCell"/>
</dbReference>
<dbReference type="NCBIfam" id="TIGR02532">
    <property type="entry name" value="IV_pilin_GFxxxE"/>
    <property type="match status" value="1"/>
</dbReference>
<evidence type="ECO:0000256" key="7">
    <source>
        <dbReference type="ARBA" id="ARBA00022989"/>
    </source>
</evidence>
<protein>
    <recommendedName>
        <fullName evidence="2">Type II secretion system protein H</fullName>
    </recommendedName>
    <alternativeName>
        <fullName evidence="10">General secretion pathway protein H</fullName>
    </alternativeName>
</protein>
<dbReference type="InterPro" id="IPR012902">
    <property type="entry name" value="N_methyl_site"/>
</dbReference>
<evidence type="ECO:0000313" key="14">
    <source>
        <dbReference type="Proteomes" id="UP000886689"/>
    </source>
</evidence>
<dbReference type="EMBL" id="JADJUC010000005">
    <property type="protein sequence ID" value="MBK8523937.1"/>
    <property type="molecule type" value="Genomic_DNA"/>
</dbReference>
<evidence type="ECO:0000313" key="13">
    <source>
        <dbReference type="EMBL" id="MBK8523937.1"/>
    </source>
</evidence>
<accession>A0A9D7K3G6</accession>
<evidence type="ECO:0000256" key="9">
    <source>
        <dbReference type="ARBA" id="ARBA00025772"/>
    </source>
</evidence>
<dbReference type="GO" id="GO:0015628">
    <property type="term" value="P:protein secretion by the type II secretion system"/>
    <property type="evidence" value="ECO:0007669"/>
    <property type="project" value="InterPro"/>
</dbReference>
<evidence type="ECO:0000259" key="12">
    <source>
        <dbReference type="Pfam" id="PF12019"/>
    </source>
</evidence>
<comment type="similarity">
    <text evidence="9">Belongs to the GSP H family.</text>
</comment>
<comment type="caution">
    <text evidence="13">The sequence shown here is derived from an EMBL/GenBank/DDBJ whole genome shotgun (WGS) entry which is preliminary data.</text>
</comment>
<name>A0A9D7K3G6_9PROT</name>
<keyword evidence="5" id="KW-0997">Cell inner membrane</keyword>
<evidence type="ECO:0000256" key="3">
    <source>
        <dbReference type="ARBA" id="ARBA00022475"/>
    </source>
</evidence>
<dbReference type="InterPro" id="IPR022346">
    <property type="entry name" value="T2SS_GspH"/>
</dbReference>
<keyword evidence="4" id="KW-0488">Methylation</keyword>
<dbReference type="InterPro" id="IPR045584">
    <property type="entry name" value="Pilin-like"/>
</dbReference>
<reference evidence="13" key="1">
    <citation type="submission" date="2020-10" db="EMBL/GenBank/DDBJ databases">
        <title>Connecting structure to function with the recovery of over 1000 high-quality activated sludge metagenome-assembled genomes encoding full-length rRNA genes using long-read sequencing.</title>
        <authorList>
            <person name="Singleton C.M."/>
            <person name="Petriglieri F."/>
            <person name="Kristensen J.M."/>
            <person name="Kirkegaard R.H."/>
            <person name="Michaelsen T.Y."/>
            <person name="Andersen M.H."/>
            <person name="Karst S.M."/>
            <person name="Dueholm M.S."/>
            <person name="Nielsen P.H."/>
            <person name="Albertsen M."/>
        </authorList>
    </citation>
    <scope>NUCLEOTIDE SEQUENCE</scope>
    <source>
        <strain evidence="13">Hirt_18-Q3-R61-65_BATAC.395</strain>
    </source>
</reference>
<organism evidence="13 14">
    <name type="scientific">Candidatus Proximibacter danicus</name>
    <dbReference type="NCBI Taxonomy" id="2954365"/>
    <lineage>
        <taxon>Bacteria</taxon>
        <taxon>Pseudomonadati</taxon>
        <taxon>Pseudomonadota</taxon>
        <taxon>Betaproteobacteria</taxon>
        <taxon>Candidatus Proximibacter</taxon>
    </lineage>
</organism>
<keyword evidence="7 11" id="KW-1133">Transmembrane helix</keyword>
<dbReference type="Pfam" id="PF12019">
    <property type="entry name" value="GspH"/>
    <property type="match status" value="1"/>
</dbReference>